<organism evidence="8 9">
    <name type="scientific">Absidia repens</name>
    <dbReference type="NCBI Taxonomy" id="90262"/>
    <lineage>
        <taxon>Eukaryota</taxon>
        <taxon>Fungi</taxon>
        <taxon>Fungi incertae sedis</taxon>
        <taxon>Mucoromycota</taxon>
        <taxon>Mucoromycotina</taxon>
        <taxon>Mucoromycetes</taxon>
        <taxon>Mucorales</taxon>
        <taxon>Cunninghamellaceae</taxon>
        <taxon>Absidia</taxon>
    </lineage>
</organism>
<dbReference type="GO" id="GO:0051123">
    <property type="term" value="P:RNA polymerase II preinitiation complex assembly"/>
    <property type="evidence" value="ECO:0007669"/>
    <property type="project" value="TreeGrafter"/>
</dbReference>
<evidence type="ECO:0000256" key="2">
    <source>
        <dbReference type="ARBA" id="ARBA00007688"/>
    </source>
</evidence>
<accession>A0A1X2IUE6</accession>
<dbReference type="STRING" id="90262.A0A1X2IUE6"/>
<dbReference type="GO" id="GO:0046695">
    <property type="term" value="C:SLIK (SAGA-like) complex"/>
    <property type="evidence" value="ECO:0007669"/>
    <property type="project" value="InterPro"/>
</dbReference>
<dbReference type="GO" id="GO:0005669">
    <property type="term" value="C:transcription factor TFIID complex"/>
    <property type="evidence" value="ECO:0007669"/>
    <property type="project" value="InterPro"/>
</dbReference>
<dbReference type="Pfam" id="PF07571">
    <property type="entry name" value="TAF6_C"/>
    <property type="match status" value="1"/>
</dbReference>
<evidence type="ECO:0000256" key="5">
    <source>
        <dbReference type="ARBA" id="ARBA00023242"/>
    </source>
</evidence>
<keyword evidence="3" id="KW-0805">Transcription regulation</keyword>
<gene>
    <name evidence="8" type="ORF">BCR42DRAFT_168002</name>
</gene>
<evidence type="ECO:0000256" key="3">
    <source>
        <dbReference type="ARBA" id="ARBA00023015"/>
    </source>
</evidence>
<dbReference type="GO" id="GO:0003713">
    <property type="term" value="F:transcription coactivator activity"/>
    <property type="evidence" value="ECO:0007669"/>
    <property type="project" value="TreeGrafter"/>
</dbReference>
<comment type="subcellular location">
    <subcellularLocation>
        <location evidence="1">Nucleus</location>
    </subcellularLocation>
</comment>
<evidence type="ECO:0000313" key="8">
    <source>
        <dbReference type="EMBL" id="ORZ22416.1"/>
    </source>
</evidence>
<dbReference type="InterPro" id="IPR037796">
    <property type="entry name" value="TAF6"/>
</dbReference>
<dbReference type="InterPro" id="IPR046344">
    <property type="entry name" value="TAF6_C_sf"/>
</dbReference>
<name>A0A1X2IUE6_9FUNG</name>
<dbReference type="InterPro" id="IPR011442">
    <property type="entry name" value="TAF6_C"/>
</dbReference>
<evidence type="ECO:0000256" key="4">
    <source>
        <dbReference type="ARBA" id="ARBA00023163"/>
    </source>
</evidence>
<feature type="compositionally biased region" description="Polar residues" evidence="6">
    <location>
        <begin position="122"/>
        <end position="132"/>
    </location>
</feature>
<feature type="domain" description="TAF6 C-terminal HEAT repeat" evidence="7">
    <location>
        <begin position="3"/>
        <end position="76"/>
    </location>
</feature>
<protein>
    <recommendedName>
        <fullName evidence="7">TAF6 C-terminal HEAT repeat domain-containing protein</fullName>
    </recommendedName>
</protein>
<proteinExistence type="inferred from homology"/>
<dbReference type="PANTHER" id="PTHR10221">
    <property type="entry name" value="TRANSCRIPTION INITIATION FACTOR TFIID SUBUNIT 6"/>
    <property type="match status" value="1"/>
</dbReference>
<dbReference type="GO" id="GO:0016251">
    <property type="term" value="F:RNA polymerase II general transcription initiation factor activity"/>
    <property type="evidence" value="ECO:0007669"/>
    <property type="project" value="InterPro"/>
</dbReference>
<evidence type="ECO:0000259" key="7">
    <source>
        <dbReference type="Pfam" id="PF07571"/>
    </source>
</evidence>
<keyword evidence="5" id="KW-0539">Nucleus</keyword>
<dbReference type="Proteomes" id="UP000193560">
    <property type="component" value="Unassembled WGS sequence"/>
</dbReference>
<dbReference type="GO" id="GO:0000124">
    <property type="term" value="C:SAGA complex"/>
    <property type="evidence" value="ECO:0007669"/>
    <property type="project" value="InterPro"/>
</dbReference>
<dbReference type="Gene3D" id="1.25.40.770">
    <property type="entry name" value="TAF6, C-terminal HEAT repeat domain"/>
    <property type="match status" value="1"/>
</dbReference>
<reference evidence="8 9" key="1">
    <citation type="submission" date="2016-07" db="EMBL/GenBank/DDBJ databases">
        <title>Pervasive Adenine N6-methylation of Active Genes in Fungi.</title>
        <authorList>
            <consortium name="DOE Joint Genome Institute"/>
            <person name="Mondo S.J."/>
            <person name="Dannebaum R.O."/>
            <person name="Kuo R.C."/>
            <person name="Labutti K."/>
            <person name="Haridas S."/>
            <person name="Kuo A."/>
            <person name="Salamov A."/>
            <person name="Ahrendt S.R."/>
            <person name="Lipzen A."/>
            <person name="Sullivan W."/>
            <person name="Andreopoulos W.B."/>
            <person name="Clum A."/>
            <person name="Lindquist E."/>
            <person name="Daum C."/>
            <person name="Ramamoorthy G.K."/>
            <person name="Gryganskyi A."/>
            <person name="Culley D."/>
            <person name="Magnuson J.K."/>
            <person name="James T.Y."/>
            <person name="O'Malley M.A."/>
            <person name="Stajich J.E."/>
            <person name="Spatafora J.W."/>
            <person name="Visel A."/>
            <person name="Grigoriev I.V."/>
        </authorList>
    </citation>
    <scope>NUCLEOTIDE SEQUENCE [LARGE SCALE GENOMIC DNA]</scope>
    <source>
        <strain evidence="8 9">NRRL 1336</strain>
    </source>
</reference>
<dbReference type="CDD" id="cd08050">
    <property type="entry name" value="TAF6C"/>
    <property type="match status" value="1"/>
</dbReference>
<dbReference type="PANTHER" id="PTHR10221:SF9">
    <property type="entry name" value="TRANSCRIPTION INITIATION FACTOR TFIID SUBUNIT 6"/>
    <property type="match status" value="1"/>
</dbReference>
<feature type="region of interest" description="Disordered" evidence="6">
    <location>
        <begin position="119"/>
        <end position="143"/>
    </location>
</feature>
<dbReference type="AlphaFoldDB" id="A0A1X2IUE6"/>
<evidence type="ECO:0000256" key="6">
    <source>
        <dbReference type="SAM" id="MobiDB-lite"/>
    </source>
</evidence>
<keyword evidence="4" id="KW-0804">Transcription</keyword>
<comment type="caution">
    <text evidence="8">The sequence shown here is derived from an EMBL/GenBank/DDBJ whole genome shotgun (WGS) entry which is preliminary data.</text>
</comment>
<keyword evidence="9" id="KW-1185">Reference proteome</keyword>
<evidence type="ECO:0000256" key="1">
    <source>
        <dbReference type="ARBA" id="ARBA00004123"/>
    </source>
</evidence>
<comment type="similarity">
    <text evidence="2">Belongs to the TAF6 family.</text>
</comment>
<evidence type="ECO:0000313" key="9">
    <source>
        <dbReference type="Proteomes" id="UP000193560"/>
    </source>
</evidence>
<dbReference type="OrthoDB" id="361039at2759"/>
<sequence>MEQDHWSTRDQAATLISSICHQYGKSYHTLQPRIAKALLRAFLDPTKPLTTQYGAIKGLSQLGTEVTRVLVVPNIKFYSDNCLQYALNSTNAFKSEGANKCKEALVDILLQVGKESSKSSLDRQSSTGTDTLMSDGESASEDDRTALLEHVGPIIGKAFMEIDNSKTSVQGILEIFS</sequence>
<dbReference type="EMBL" id="MCGE01000004">
    <property type="protein sequence ID" value="ORZ22416.1"/>
    <property type="molecule type" value="Genomic_DNA"/>
</dbReference>